<keyword evidence="1" id="KW-1133">Transmembrane helix</keyword>
<reference evidence="2" key="1">
    <citation type="journal article" date="2014" name="Int. J. Syst. Evol. Microbiol.">
        <title>Complete genome sequence of Corynebacterium casei LMG S-19264T (=DSM 44701T), isolated from a smear-ripened cheese.</title>
        <authorList>
            <consortium name="US DOE Joint Genome Institute (JGI-PGF)"/>
            <person name="Walter F."/>
            <person name="Albersmeier A."/>
            <person name="Kalinowski J."/>
            <person name="Ruckert C."/>
        </authorList>
    </citation>
    <scope>NUCLEOTIDE SEQUENCE</scope>
    <source>
        <strain evidence="2">CGMCC 1.15533</strain>
    </source>
</reference>
<dbReference type="OrthoDB" id="2224273at2"/>
<proteinExistence type="predicted"/>
<evidence type="ECO:0000313" key="2">
    <source>
        <dbReference type="EMBL" id="GGE36883.1"/>
    </source>
</evidence>
<organism evidence="2 3">
    <name type="scientific">Streptococcus himalayensis</name>
    <dbReference type="NCBI Taxonomy" id="1888195"/>
    <lineage>
        <taxon>Bacteria</taxon>
        <taxon>Bacillati</taxon>
        <taxon>Bacillota</taxon>
        <taxon>Bacilli</taxon>
        <taxon>Lactobacillales</taxon>
        <taxon>Streptococcaceae</taxon>
        <taxon>Streptococcus</taxon>
    </lineage>
</organism>
<accession>A0A917EG21</accession>
<dbReference type="RefSeq" id="WP_083201763.1">
    <property type="nucleotide sequence ID" value="NZ_BMJN01000043.1"/>
</dbReference>
<sequence length="69" mass="7992">MIIYELDLPIEQLLALVIILGIVNIFLWRHLGVFQLASKPQKKPIDKDTTEQLNPNYGAYIQLGMRRNN</sequence>
<dbReference type="EMBL" id="BMJN01000043">
    <property type="protein sequence ID" value="GGE36883.1"/>
    <property type="molecule type" value="Genomic_DNA"/>
</dbReference>
<keyword evidence="1" id="KW-0472">Membrane</keyword>
<gene>
    <name evidence="2" type="ORF">GCM10011510_17820</name>
</gene>
<keyword evidence="3" id="KW-1185">Reference proteome</keyword>
<keyword evidence="1" id="KW-0812">Transmembrane</keyword>
<name>A0A917EG21_9STRE</name>
<evidence type="ECO:0000256" key="1">
    <source>
        <dbReference type="SAM" id="Phobius"/>
    </source>
</evidence>
<feature type="transmembrane region" description="Helical" evidence="1">
    <location>
        <begin position="12"/>
        <end position="31"/>
    </location>
</feature>
<comment type="caution">
    <text evidence="2">The sequence shown here is derived from an EMBL/GenBank/DDBJ whole genome shotgun (WGS) entry which is preliminary data.</text>
</comment>
<dbReference type="Proteomes" id="UP000660801">
    <property type="component" value="Unassembled WGS sequence"/>
</dbReference>
<reference evidence="2" key="2">
    <citation type="submission" date="2020-09" db="EMBL/GenBank/DDBJ databases">
        <authorList>
            <person name="Sun Q."/>
            <person name="Zhou Y."/>
        </authorList>
    </citation>
    <scope>NUCLEOTIDE SEQUENCE</scope>
    <source>
        <strain evidence="2">CGMCC 1.15533</strain>
    </source>
</reference>
<evidence type="ECO:0000313" key="3">
    <source>
        <dbReference type="Proteomes" id="UP000660801"/>
    </source>
</evidence>
<dbReference type="AlphaFoldDB" id="A0A917EG21"/>
<protein>
    <submittedName>
        <fullName evidence="2">Membrane protein</fullName>
    </submittedName>
</protein>